<dbReference type="Pfam" id="PF00975">
    <property type="entry name" value="Thioesterase"/>
    <property type="match status" value="1"/>
</dbReference>
<accession>A0ABV5PIN2</accession>
<dbReference type="InterPro" id="IPR001031">
    <property type="entry name" value="Thioesterase"/>
</dbReference>
<dbReference type="Proteomes" id="UP001589718">
    <property type="component" value="Unassembled WGS sequence"/>
</dbReference>
<evidence type="ECO:0000313" key="2">
    <source>
        <dbReference type="EMBL" id="MFB9523070.1"/>
    </source>
</evidence>
<dbReference type="RefSeq" id="WP_345219736.1">
    <property type="nucleotide sequence ID" value="NZ_BAAAXE010000002.1"/>
</dbReference>
<keyword evidence="3" id="KW-1185">Reference proteome</keyword>
<protein>
    <submittedName>
        <fullName evidence="2">Alpha/beta fold hydrolase</fullName>
    </submittedName>
</protein>
<evidence type="ECO:0000313" key="3">
    <source>
        <dbReference type="Proteomes" id="UP001589718"/>
    </source>
</evidence>
<name>A0ABV5PIN2_STRCM</name>
<dbReference type="Gene3D" id="3.40.50.1820">
    <property type="entry name" value="alpha/beta hydrolase"/>
    <property type="match status" value="1"/>
</dbReference>
<feature type="domain" description="Thioesterase" evidence="1">
    <location>
        <begin position="31"/>
        <end position="233"/>
    </location>
</feature>
<reference evidence="2 3" key="1">
    <citation type="submission" date="2024-09" db="EMBL/GenBank/DDBJ databases">
        <authorList>
            <person name="Sun Q."/>
            <person name="Mori K."/>
        </authorList>
    </citation>
    <scope>NUCLEOTIDE SEQUENCE [LARGE SCALE GENOMIC DNA]</scope>
    <source>
        <strain evidence="2 3">JCM 4362</strain>
    </source>
</reference>
<dbReference type="SUPFAM" id="SSF53474">
    <property type="entry name" value="alpha/beta-Hydrolases"/>
    <property type="match status" value="1"/>
</dbReference>
<sequence length="263" mass="28281">MSRSAKSETVADLGRPLLSPLGKRAGGVSAVLFPPLGGGLLPYLGLVAHLSRHGPVHGIRALGLEEGEEPDTRISDMADRYAEAVTALPARPDLFVGWSLGGLLAFETARRLPGGRTPDLVLVDSSPAPAPEGPGAYTAVRRRVLSEAAAHMDADALARTERTVDAHLEARTRHRAEGRHPGRTLLITCTGSDDPQQARRWSPHLADVSVHCLDTDHFGVLRVPHLRQLSSRIQEFTTSLDSDRSRCRTSGAERCRADAAPVR</sequence>
<keyword evidence="2" id="KW-0378">Hydrolase</keyword>
<dbReference type="EMBL" id="JBHMCR010000016">
    <property type="protein sequence ID" value="MFB9523070.1"/>
    <property type="molecule type" value="Genomic_DNA"/>
</dbReference>
<gene>
    <name evidence="2" type="ORF">ACFFTU_24290</name>
</gene>
<dbReference type="GO" id="GO:0016787">
    <property type="term" value="F:hydrolase activity"/>
    <property type="evidence" value="ECO:0007669"/>
    <property type="project" value="UniProtKB-KW"/>
</dbReference>
<comment type="caution">
    <text evidence="2">The sequence shown here is derived from an EMBL/GenBank/DDBJ whole genome shotgun (WGS) entry which is preliminary data.</text>
</comment>
<proteinExistence type="predicted"/>
<dbReference type="InterPro" id="IPR029058">
    <property type="entry name" value="AB_hydrolase_fold"/>
</dbReference>
<organism evidence="2 3">
    <name type="scientific">Streptomyces cremeus</name>
    <dbReference type="NCBI Taxonomy" id="66881"/>
    <lineage>
        <taxon>Bacteria</taxon>
        <taxon>Bacillati</taxon>
        <taxon>Actinomycetota</taxon>
        <taxon>Actinomycetes</taxon>
        <taxon>Kitasatosporales</taxon>
        <taxon>Streptomycetaceae</taxon>
        <taxon>Streptomyces</taxon>
    </lineage>
</organism>
<evidence type="ECO:0000259" key="1">
    <source>
        <dbReference type="Pfam" id="PF00975"/>
    </source>
</evidence>